<reference evidence="7 8" key="1">
    <citation type="journal article" date="2012" name="J. Bacteriol.">
        <title>Genome Sequence of Idiomarina xiamenensis Type Strain 10-D-4.</title>
        <authorList>
            <person name="Lai Q."/>
            <person name="Wang L."/>
            <person name="Wang W."/>
            <person name="Shao Z."/>
        </authorList>
    </citation>
    <scope>NUCLEOTIDE SEQUENCE [LARGE SCALE GENOMIC DNA]</scope>
    <source>
        <strain evidence="7 8">10-D-4</strain>
    </source>
</reference>
<sequence length="212" mass="22698">MKNLLTSVVVAGFVGMAGVSGASAYPIQAETASASTSEESAPQQCGAILQHQVQQLRSDQSTDLCQAFHGKVVLFVNTASECGFTPQFEGLEALYQRYKDQGLVIAGFPSDSFNQEFAEADKTAEVCFVNYGVTFPMFSASKVTGEQANPVFKALIAASGTKPKWNFYKYLVGRDEQVIDSYSSFTAPDDDDLIEAIEQALAANTGSAKTTP</sequence>
<comment type="caution">
    <text evidence="7">The sequence shown here is derived from an EMBL/GenBank/DDBJ whole genome shotgun (WGS) entry which is preliminary data.</text>
</comment>
<evidence type="ECO:0000313" key="7">
    <source>
        <dbReference type="EMBL" id="EKE85384.1"/>
    </source>
</evidence>
<keyword evidence="6" id="KW-0732">Signal</keyword>
<evidence type="ECO:0000256" key="2">
    <source>
        <dbReference type="ARBA" id="ARBA00022559"/>
    </source>
</evidence>
<keyword evidence="3 5" id="KW-0560">Oxidoreductase</keyword>
<name>K2KSJ5_9GAMM</name>
<dbReference type="PROSITE" id="PS00460">
    <property type="entry name" value="GLUTATHIONE_PEROXID_1"/>
    <property type="match status" value="1"/>
</dbReference>
<feature type="signal peptide" evidence="6">
    <location>
        <begin position="1"/>
        <end position="24"/>
    </location>
</feature>
<dbReference type="CDD" id="cd00340">
    <property type="entry name" value="GSH_Peroxidase"/>
    <property type="match status" value="1"/>
</dbReference>
<evidence type="ECO:0000256" key="3">
    <source>
        <dbReference type="ARBA" id="ARBA00023002"/>
    </source>
</evidence>
<dbReference type="PIRSF" id="PIRSF000303">
    <property type="entry name" value="Glutathion_perox"/>
    <property type="match status" value="1"/>
</dbReference>
<dbReference type="InterPro" id="IPR000889">
    <property type="entry name" value="Glutathione_peroxidase"/>
</dbReference>
<dbReference type="EMBL" id="AMRG01000003">
    <property type="protein sequence ID" value="EKE85384.1"/>
    <property type="molecule type" value="Genomic_DNA"/>
</dbReference>
<dbReference type="SUPFAM" id="SSF52833">
    <property type="entry name" value="Thioredoxin-like"/>
    <property type="match status" value="1"/>
</dbReference>
<proteinExistence type="inferred from homology"/>
<evidence type="ECO:0000313" key="8">
    <source>
        <dbReference type="Proteomes" id="UP000014115"/>
    </source>
</evidence>
<gene>
    <name evidence="7" type="ORF">A10D4_03530</name>
</gene>
<dbReference type="PANTHER" id="PTHR11592">
    <property type="entry name" value="GLUTATHIONE PEROXIDASE"/>
    <property type="match status" value="1"/>
</dbReference>
<comment type="similarity">
    <text evidence="1 5">Belongs to the glutathione peroxidase family.</text>
</comment>
<dbReference type="GO" id="GO:0034599">
    <property type="term" value="P:cellular response to oxidative stress"/>
    <property type="evidence" value="ECO:0007669"/>
    <property type="project" value="TreeGrafter"/>
</dbReference>
<dbReference type="Gene3D" id="3.40.30.10">
    <property type="entry name" value="Glutaredoxin"/>
    <property type="match status" value="1"/>
</dbReference>
<dbReference type="GO" id="GO:0004601">
    <property type="term" value="F:peroxidase activity"/>
    <property type="evidence" value="ECO:0007669"/>
    <property type="project" value="UniProtKB-KW"/>
</dbReference>
<dbReference type="InterPro" id="IPR029759">
    <property type="entry name" value="GPX_AS"/>
</dbReference>
<dbReference type="InterPro" id="IPR036249">
    <property type="entry name" value="Thioredoxin-like_sf"/>
</dbReference>
<dbReference type="PANTHER" id="PTHR11592:SF44">
    <property type="entry name" value="GLUTATHIONE PEROXIDASE"/>
    <property type="match status" value="1"/>
</dbReference>
<dbReference type="PATRIC" id="fig|740709.3.peg.711"/>
<organism evidence="7 8">
    <name type="scientific">Idiomarina xiamenensis 10-D-4</name>
    <dbReference type="NCBI Taxonomy" id="740709"/>
    <lineage>
        <taxon>Bacteria</taxon>
        <taxon>Pseudomonadati</taxon>
        <taxon>Pseudomonadota</taxon>
        <taxon>Gammaproteobacteria</taxon>
        <taxon>Alteromonadales</taxon>
        <taxon>Idiomarinaceae</taxon>
        <taxon>Idiomarina</taxon>
    </lineage>
</organism>
<dbReference type="Pfam" id="PF00255">
    <property type="entry name" value="GSHPx"/>
    <property type="match status" value="1"/>
</dbReference>
<dbReference type="STRING" id="740709.A10D4_03530"/>
<keyword evidence="2 5" id="KW-0575">Peroxidase</keyword>
<evidence type="ECO:0000256" key="5">
    <source>
        <dbReference type="RuleBase" id="RU000499"/>
    </source>
</evidence>
<dbReference type="Proteomes" id="UP000014115">
    <property type="component" value="Unassembled WGS sequence"/>
</dbReference>
<evidence type="ECO:0000256" key="4">
    <source>
        <dbReference type="PIRSR" id="PIRSR000303-1"/>
    </source>
</evidence>
<accession>K2KSJ5</accession>
<dbReference type="OrthoDB" id="9785502at2"/>
<dbReference type="AlphaFoldDB" id="K2KSJ5"/>
<feature type="chain" id="PRO_5003863154" description="Glutathione peroxidase" evidence="6">
    <location>
        <begin position="25"/>
        <end position="212"/>
    </location>
</feature>
<protein>
    <recommendedName>
        <fullName evidence="5">Glutathione peroxidase</fullName>
    </recommendedName>
</protein>
<dbReference type="PROSITE" id="PS51355">
    <property type="entry name" value="GLUTATHIONE_PEROXID_3"/>
    <property type="match status" value="1"/>
</dbReference>
<dbReference type="PRINTS" id="PR01011">
    <property type="entry name" value="GLUTPROXDASE"/>
</dbReference>
<evidence type="ECO:0000256" key="6">
    <source>
        <dbReference type="SAM" id="SignalP"/>
    </source>
</evidence>
<keyword evidence="8" id="KW-1185">Reference proteome</keyword>
<dbReference type="eggNOG" id="COG0386">
    <property type="taxonomic scope" value="Bacteria"/>
</dbReference>
<feature type="active site" evidence="4">
    <location>
        <position position="82"/>
    </location>
</feature>
<evidence type="ECO:0000256" key="1">
    <source>
        <dbReference type="ARBA" id="ARBA00006926"/>
    </source>
</evidence>
<dbReference type="RefSeq" id="WP_008487771.1">
    <property type="nucleotide sequence ID" value="NZ_AMRG01000003.1"/>
</dbReference>